<dbReference type="Proteomes" id="UP001500713">
    <property type="component" value="Unassembled WGS sequence"/>
</dbReference>
<comment type="caution">
    <text evidence="3">The sequence shown here is derived from an EMBL/GenBank/DDBJ whole genome shotgun (WGS) entry which is preliminary data.</text>
</comment>
<evidence type="ECO:0000256" key="1">
    <source>
        <dbReference type="SAM" id="Phobius"/>
    </source>
</evidence>
<evidence type="ECO:0000259" key="2">
    <source>
        <dbReference type="Pfam" id="PF22807"/>
    </source>
</evidence>
<dbReference type="PANTHER" id="PTHR19328">
    <property type="entry name" value="HEDGEHOG-INTERACTING PROTEIN"/>
    <property type="match status" value="1"/>
</dbReference>
<keyword evidence="1" id="KW-1133">Transmembrane helix</keyword>
<keyword evidence="1" id="KW-0812">Transmembrane</keyword>
<dbReference type="InterPro" id="IPR054539">
    <property type="entry name" value="Beta-prop_PDH"/>
</dbReference>
<dbReference type="PANTHER" id="PTHR19328:SF55">
    <property type="entry name" value="BLR6566 PROTEIN"/>
    <property type="match status" value="1"/>
</dbReference>
<keyword evidence="1" id="KW-0472">Membrane</keyword>
<keyword evidence="4" id="KW-1185">Reference proteome</keyword>
<dbReference type="RefSeq" id="WP_229955386.1">
    <property type="nucleotide sequence ID" value="NZ_BAAAEM010000003.1"/>
</dbReference>
<sequence length="458" mass="50208">MLKHIRNITILLIVIAIGAGYYITRGDTARLPLEATTGVKPEITNVRKENFPTINIAEADPWNPGEGPVAAEGLTVERFAEGLDHPRSMLRLPNGDILVAETNSPPRQNKGIEGWIMRNLMSKAGAGTPSANRISLLRDSDADGKVDEKFALLENLNSPFGMALVEDTLYVANTDNVVAYPYTVGDTKITTEGRKVANLNAKAPNNHWTRNLIASPDGKYLFVAVGSNSNIGENGMDTEKERAAVLRVELATNEKIVYSDGLRNPVGLAYEPVSGKLWTVVNERDMLGSDMVPDYLTEVLFASHYGWPWHFWRGHVDPRVEPKNLDHRQYERRPDYGLGAHVAPLGLAFSNGEALGAPFDSGAIVARHGSWNRKPLSGYDVVYVDFDEKGKPQGKPQMVLSGFVDEDEKARGRPTMVEFDQTGALLVSDDVGGIIWRVSKPGAKKSEAEAESESEQTS</sequence>
<proteinExistence type="predicted"/>
<organism evidence="3 4">
    <name type="scientific">Parasphingorhabdus litoris</name>
    <dbReference type="NCBI Taxonomy" id="394733"/>
    <lineage>
        <taxon>Bacteria</taxon>
        <taxon>Pseudomonadati</taxon>
        <taxon>Pseudomonadota</taxon>
        <taxon>Alphaproteobacteria</taxon>
        <taxon>Sphingomonadales</taxon>
        <taxon>Sphingomonadaceae</taxon>
        <taxon>Parasphingorhabdus</taxon>
    </lineage>
</organism>
<evidence type="ECO:0000313" key="4">
    <source>
        <dbReference type="Proteomes" id="UP001500713"/>
    </source>
</evidence>
<evidence type="ECO:0000313" key="3">
    <source>
        <dbReference type="EMBL" id="GAA0484992.1"/>
    </source>
</evidence>
<gene>
    <name evidence="3" type="ORF">GCM10009096_29580</name>
</gene>
<accession>A0ABN1AVZ1</accession>
<reference evidence="3 4" key="1">
    <citation type="journal article" date="2019" name="Int. J. Syst. Evol. Microbiol.">
        <title>The Global Catalogue of Microorganisms (GCM) 10K type strain sequencing project: providing services to taxonomists for standard genome sequencing and annotation.</title>
        <authorList>
            <consortium name="The Broad Institute Genomics Platform"/>
            <consortium name="The Broad Institute Genome Sequencing Center for Infectious Disease"/>
            <person name="Wu L."/>
            <person name="Ma J."/>
        </authorList>
    </citation>
    <scope>NUCLEOTIDE SEQUENCE [LARGE SCALE GENOMIC DNA]</scope>
    <source>
        <strain evidence="3 4">JCM 14162</strain>
    </source>
</reference>
<dbReference type="Pfam" id="PF22807">
    <property type="entry name" value="TrAA12"/>
    <property type="match status" value="2"/>
</dbReference>
<dbReference type="SUPFAM" id="SSF50952">
    <property type="entry name" value="Soluble quinoprotein glucose dehydrogenase"/>
    <property type="match status" value="1"/>
</dbReference>
<protein>
    <submittedName>
        <fullName evidence="3">Sorbosone dehydrogenase family protein</fullName>
    </submittedName>
</protein>
<name>A0ABN1AVZ1_9SPHN</name>
<feature type="transmembrane region" description="Helical" evidence="1">
    <location>
        <begin position="7"/>
        <end position="24"/>
    </location>
</feature>
<dbReference type="EMBL" id="BAAAEM010000003">
    <property type="protein sequence ID" value="GAA0484992.1"/>
    <property type="molecule type" value="Genomic_DNA"/>
</dbReference>
<feature type="domain" description="Pyrroloquinoline quinone-dependent pyranose dehydrogenase beta-propeller" evidence="2">
    <location>
        <begin position="68"/>
        <end position="288"/>
    </location>
</feature>
<dbReference type="Gene3D" id="2.120.10.30">
    <property type="entry name" value="TolB, C-terminal domain"/>
    <property type="match status" value="1"/>
</dbReference>
<feature type="domain" description="Pyrroloquinoline quinone-dependent pyranose dehydrogenase beta-propeller" evidence="2">
    <location>
        <begin position="331"/>
        <end position="439"/>
    </location>
</feature>
<dbReference type="InterPro" id="IPR011042">
    <property type="entry name" value="6-blade_b-propeller_TolB-like"/>
</dbReference>
<dbReference type="InterPro" id="IPR011041">
    <property type="entry name" value="Quinoprot_gluc/sorb_DH_b-prop"/>
</dbReference>